<dbReference type="RefSeq" id="WP_166505453.1">
    <property type="nucleotide sequence ID" value="NZ_LN650648.1"/>
</dbReference>
<dbReference type="SUPFAM" id="SSF47413">
    <property type="entry name" value="lambda repressor-like DNA-binding domains"/>
    <property type="match status" value="1"/>
</dbReference>
<dbReference type="Proteomes" id="UP000245695">
    <property type="component" value="Chromosome 1"/>
</dbReference>
<dbReference type="SMART" id="SM00530">
    <property type="entry name" value="HTH_XRE"/>
    <property type="match status" value="1"/>
</dbReference>
<dbReference type="Pfam" id="PF01381">
    <property type="entry name" value="HTH_3"/>
    <property type="match status" value="1"/>
</dbReference>
<name>A0A2P2BRM5_9FIRM</name>
<accession>A0A2P2BRM5</accession>
<proteinExistence type="predicted"/>
<dbReference type="AlphaFoldDB" id="A0A2P2BRM5"/>
<sequence>MKKNILKSERVKNELTQKQVAERLGLSIGAYCDKENGKRKFTVREALLLEDIFNFNIREIFLTK</sequence>
<feature type="domain" description="HTH cro/C1-type" evidence="1">
    <location>
        <begin position="6"/>
        <end position="60"/>
    </location>
</feature>
<dbReference type="PROSITE" id="PS50943">
    <property type="entry name" value="HTH_CROC1"/>
    <property type="match status" value="1"/>
</dbReference>
<organism evidence="2 3">
    <name type="scientific">Romboutsia hominis</name>
    <dbReference type="NCBI Taxonomy" id="1507512"/>
    <lineage>
        <taxon>Bacteria</taxon>
        <taxon>Bacillati</taxon>
        <taxon>Bacillota</taxon>
        <taxon>Clostridia</taxon>
        <taxon>Peptostreptococcales</taxon>
        <taxon>Peptostreptococcaceae</taxon>
        <taxon>Romboutsia</taxon>
    </lineage>
</organism>
<dbReference type="CDD" id="cd00093">
    <property type="entry name" value="HTH_XRE"/>
    <property type="match status" value="1"/>
</dbReference>
<dbReference type="GO" id="GO:0003677">
    <property type="term" value="F:DNA binding"/>
    <property type="evidence" value="ECO:0007669"/>
    <property type="project" value="InterPro"/>
</dbReference>
<evidence type="ECO:0000313" key="2">
    <source>
        <dbReference type="EMBL" id="CEI72962.1"/>
    </source>
</evidence>
<evidence type="ECO:0000313" key="3">
    <source>
        <dbReference type="Proteomes" id="UP000245695"/>
    </source>
</evidence>
<keyword evidence="3" id="KW-1185">Reference proteome</keyword>
<protein>
    <submittedName>
        <fullName evidence="2">Helix-turn-helix</fullName>
    </submittedName>
</protein>
<dbReference type="Gene3D" id="1.10.260.40">
    <property type="entry name" value="lambda repressor-like DNA-binding domains"/>
    <property type="match status" value="1"/>
</dbReference>
<evidence type="ECO:0000259" key="1">
    <source>
        <dbReference type="PROSITE" id="PS50943"/>
    </source>
</evidence>
<dbReference type="InterPro" id="IPR010982">
    <property type="entry name" value="Lambda_DNA-bd_dom_sf"/>
</dbReference>
<dbReference type="EMBL" id="LN650648">
    <property type="protein sequence ID" value="CEI72962.1"/>
    <property type="molecule type" value="Genomic_DNA"/>
</dbReference>
<dbReference type="InterPro" id="IPR001387">
    <property type="entry name" value="Cro/C1-type_HTH"/>
</dbReference>
<reference evidence="2 3" key="1">
    <citation type="submission" date="2014-09" db="EMBL/GenBank/DDBJ databases">
        <authorList>
            <person name="Hornung B.V."/>
        </authorList>
    </citation>
    <scope>NUCLEOTIDE SEQUENCE [LARGE SCALE GENOMIC DNA]</scope>
    <source>
        <strain evidence="2 3">FRIFI</strain>
    </source>
</reference>
<gene>
    <name evidence="2" type="ORF">FRIFI_1427</name>
</gene>
<dbReference type="KEGG" id="rhom:FRIFI_1427"/>